<proteinExistence type="predicted"/>
<feature type="non-terminal residue" evidence="1">
    <location>
        <position position="1"/>
    </location>
</feature>
<evidence type="ECO:0000313" key="1">
    <source>
        <dbReference type="EMBL" id="SVB58140.1"/>
    </source>
</evidence>
<reference evidence="1" key="1">
    <citation type="submission" date="2018-05" db="EMBL/GenBank/DDBJ databases">
        <authorList>
            <person name="Lanie J.A."/>
            <person name="Ng W.-L."/>
            <person name="Kazmierczak K.M."/>
            <person name="Andrzejewski T.M."/>
            <person name="Davidsen T.M."/>
            <person name="Wayne K.J."/>
            <person name="Tettelin H."/>
            <person name="Glass J.I."/>
            <person name="Rusch D."/>
            <person name="Podicherti R."/>
            <person name="Tsui H.-C.T."/>
            <person name="Winkler M.E."/>
        </authorList>
    </citation>
    <scope>NUCLEOTIDE SEQUENCE</scope>
</reference>
<sequence length="46" mass="4928">KKLRSVVKGGQRTASCAGDAEMADNSGQQCYVLTSVNRRQSRSAVI</sequence>
<protein>
    <submittedName>
        <fullName evidence="1">Uncharacterized protein</fullName>
    </submittedName>
</protein>
<name>A0A382F594_9ZZZZ</name>
<dbReference type="AlphaFoldDB" id="A0A382F594"/>
<dbReference type="EMBL" id="UINC01048065">
    <property type="protein sequence ID" value="SVB58140.1"/>
    <property type="molecule type" value="Genomic_DNA"/>
</dbReference>
<gene>
    <name evidence="1" type="ORF">METZ01_LOCUS210994</name>
</gene>
<organism evidence="1">
    <name type="scientific">marine metagenome</name>
    <dbReference type="NCBI Taxonomy" id="408172"/>
    <lineage>
        <taxon>unclassified sequences</taxon>
        <taxon>metagenomes</taxon>
        <taxon>ecological metagenomes</taxon>
    </lineage>
</organism>
<accession>A0A382F594</accession>